<proteinExistence type="predicted"/>
<evidence type="ECO:0000313" key="2">
    <source>
        <dbReference type="Proteomes" id="UP000282613"/>
    </source>
</evidence>
<keyword evidence="2" id="KW-1185">Reference proteome</keyword>
<dbReference type="CDD" id="cd22968">
    <property type="entry name" value="DD_EFCAB5"/>
    <property type="match status" value="1"/>
</dbReference>
<dbReference type="STRING" id="60517.A0A0R3WAI2"/>
<reference evidence="1 2" key="2">
    <citation type="submission" date="2018-11" db="EMBL/GenBank/DDBJ databases">
        <authorList>
            <consortium name="Pathogen Informatics"/>
        </authorList>
    </citation>
    <scope>NUCLEOTIDE SEQUENCE [LARGE SCALE GENOMIC DNA]</scope>
</reference>
<protein>
    <submittedName>
        <fullName evidence="3">EF-hand domain-containing protein</fullName>
    </submittedName>
</protein>
<accession>A0A0R3WAI2</accession>
<evidence type="ECO:0000313" key="3">
    <source>
        <dbReference type="WBParaSite" id="TASK_0000756701-mRNA-1"/>
    </source>
</evidence>
<organism evidence="3">
    <name type="scientific">Taenia asiatica</name>
    <name type="common">Asian tapeworm</name>
    <dbReference type="NCBI Taxonomy" id="60517"/>
    <lineage>
        <taxon>Eukaryota</taxon>
        <taxon>Metazoa</taxon>
        <taxon>Spiralia</taxon>
        <taxon>Lophotrochozoa</taxon>
        <taxon>Platyhelminthes</taxon>
        <taxon>Cestoda</taxon>
        <taxon>Eucestoda</taxon>
        <taxon>Cyclophyllidea</taxon>
        <taxon>Taeniidae</taxon>
        <taxon>Taenia</taxon>
    </lineage>
</organism>
<dbReference type="Proteomes" id="UP000282613">
    <property type="component" value="Unassembled WGS sequence"/>
</dbReference>
<dbReference type="PANTHER" id="PTHR46788">
    <property type="entry name" value="EF-HAND CALCIUM-BINDING DOMAIN-CONTAINING PROTEIN 5"/>
    <property type="match status" value="1"/>
</dbReference>
<sequence>MGEQDRCIRKTVDEFAKGFPFSRRFHTHKEEPRSQLQPPQIYISSTALQERIYSEELFLVRLLSYQREDRRRIKEALVDRVEWLLKRIPIDILSYQWLQNCTISAEIRAFLAEHLLPTLVLGLEYVLREADQRGLCELAEDETGKKGIAFVQNDVKFNPLNRLAEFLMRNNPRYNNLTGNICLTPYTRGIQQVLGLLKQDLFLKSDTELAKFTTAAEKRKLDLEMLKEQEERKLDEKRRRLDPVFDCFRLEGKETVNAVIVQKSIRSFLHIAMNLPDDLVLIERPLVHTEPVDENIEAYIRSEFMTYVMALVRPLSMEVFQALVDHMQRCAREYREHVDQRLKLDVLAEVAISCDKDAVSAEEELKQVSFDVSLESWLIFLKSENLDQECLIEAFDRFARASGTEIQQNILYPNEWRIHEYHLRHGKFDCWDKSVEILPFQPSTRFKDVKPIPESTSAVVENQINNS</sequence>
<dbReference type="AlphaFoldDB" id="A0A0R3WAI2"/>
<dbReference type="WBParaSite" id="TASK_0000756701-mRNA-1">
    <property type="protein sequence ID" value="TASK_0000756701-mRNA-1"/>
    <property type="gene ID" value="TASK_0000756701"/>
</dbReference>
<gene>
    <name evidence="1" type="ORF">TASK_LOCUS7568</name>
</gene>
<name>A0A0R3WAI2_TAEAS</name>
<reference evidence="3" key="1">
    <citation type="submission" date="2017-02" db="UniProtKB">
        <authorList>
            <consortium name="WormBaseParasite"/>
        </authorList>
    </citation>
    <scope>IDENTIFICATION</scope>
</reference>
<dbReference type="OrthoDB" id="199400at2759"/>
<evidence type="ECO:0000313" key="1">
    <source>
        <dbReference type="EMBL" id="VDK38614.1"/>
    </source>
</evidence>
<dbReference type="PANTHER" id="PTHR46788:SF1">
    <property type="entry name" value="EF-HAND CALCIUM-BINDING DOMAIN-CONTAINING PROTEIN 5"/>
    <property type="match status" value="1"/>
</dbReference>
<dbReference type="EMBL" id="UYRS01018638">
    <property type="protein sequence ID" value="VDK38614.1"/>
    <property type="molecule type" value="Genomic_DNA"/>
</dbReference>